<dbReference type="PANTHER" id="PTHR10509:SF14">
    <property type="entry name" value="CAFFEOYL-COA O-METHYLTRANSFERASE 3-RELATED"/>
    <property type="match status" value="1"/>
</dbReference>
<name>A0A9D6Z517_9BACT</name>
<dbReference type="AlphaFoldDB" id="A0A9D6Z517"/>
<proteinExistence type="predicted"/>
<evidence type="ECO:0000256" key="2">
    <source>
        <dbReference type="ARBA" id="ARBA00022679"/>
    </source>
</evidence>
<keyword evidence="1 5" id="KW-0489">Methyltransferase</keyword>
<dbReference type="InterPro" id="IPR029063">
    <property type="entry name" value="SAM-dependent_MTases_sf"/>
</dbReference>
<dbReference type="EMBL" id="JACRDE010000434">
    <property type="protein sequence ID" value="MBI5251112.1"/>
    <property type="molecule type" value="Genomic_DNA"/>
</dbReference>
<dbReference type="GO" id="GO:0032259">
    <property type="term" value="P:methylation"/>
    <property type="evidence" value="ECO:0007669"/>
    <property type="project" value="UniProtKB-KW"/>
</dbReference>
<evidence type="ECO:0000256" key="4">
    <source>
        <dbReference type="SAM" id="SignalP"/>
    </source>
</evidence>
<dbReference type="Gene3D" id="3.40.50.150">
    <property type="entry name" value="Vaccinia Virus protein VP39"/>
    <property type="match status" value="1"/>
</dbReference>
<dbReference type="PROSITE" id="PS51682">
    <property type="entry name" value="SAM_OMT_I"/>
    <property type="match status" value="1"/>
</dbReference>
<keyword evidence="3" id="KW-0949">S-adenosyl-L-methionine</keyword>
<keyword evidence="4" id="KW-0732">Signal</keyword>
<gene>
    <name evidence="5" type="ORF">HY912_16610</name>
</gene>
<keyword evidence="2" id="KW-0808">Transferase</keyword>
<feature type="chain" id="PRO_5038855114" evidence="4">
    <location>
        <begin position="20"/>
        <end position="214"/>
    </location>
</feature>
<sequence>MGKLMVIVLLFAFTPLLFSQETNQSTALDKKVRAFLDGHSREWHDMNVPKADGKLLYDIIIKNNYTRGLEIGTSTGHSAIWMAWALSKTGGKLITVEIDEARYKTALENFKKAGVSQYIDARLADAHELVPKLKGPFDFVFSDADKDWYRNYFDVVARNLVVGGCYTSHNVSDRSRGSFGLGAYVDYLKGLKNFETTFDDSGAGLAISYKKSEK</sequence>
<feature type="signal peptide" evidence="4">
    <location>
        <begin position="1"/>
        <end position="19"/>
    </location>
</feature>
<dbReference type="GO" id="GO:0008757">
    <property type="term" value="F:S-adenosylmethionine-dependent methyltransferase activity"/>
    <property type="evidence" value="ECO:0007669"/>
    <property type="project" value="TreeGrafter"/>
</dbReference>
<organism evidence="5 6">
    <name type="scientific">Desulfomonile tiedjei</name>
    <dbReference type="NCBI Taxonomy" id="2358"/>
    <lineage>
        <taxon>Bacteria</taxon>
        <taxon>Pseudomonadati</taxon>
        <taxon>Thermodesulfobacteriota</taxon>
        <taxon>Desulfomonilia</taxon>
        <taxon>Desulfomonilales</taxon>
        <taxon>Desulfomonilaceae</taxon>
        <taxon>Desulfomonile</taxon>
    </lineage>
</organism>
<dbReference type="SUPFAM" id="SSF53335">
    <property type="entry name" value="S-adenosyl-L-methionine-dependent methyltransferases"/>
    <property type="match status" value="1"/>
</dbReference>
<evidence type="ECO:0000313" key="5">
    <source>
        <dbReference type="EMBL" id="MBI5251112.1"/>
    </source>
</evidence>
<dbReference type="Proteomes" id="UP000807825">
    <property type="component" value="Unassembled WGS sequence"/>
</dbReference>
<comment type="caution">
    <text evidence="5">The sequence shown here is derived from an EMBL/GenBank/DDBJ whole genome shotgun (WGS) entry which is preliminary data.</text>
</comment>
<dbReference type="GO" id="GO:0008171">
    <property type="term" value="F:O-methyltransferase activity"/>
    <property type="evidence" value="ECO:0007669"/>
    <property type="project" value="InterPro"/>
</dbReference>
<evidence type="ECO:0000256" key="3">
    <source>
        <dbReference type="ARBA" id="ARBA00022691"/>
    </source>
</evidence>
<protein>
    <submittedName>
        <fullName evidence="5">Class I SAM-dependent methyltransferase</fullName>
    </submittedName>
</protein>
<dbReference type="InterPro" id="IPR050362">
    <property type="entry name" value="Cation-dep_OMT"/>
</dbReference>
<dbReference type="PANTHER" id="PTHR10509">
    <property type="entry name" value="O-METHYLTRANSFERASE-RELATED"/>
    <property type="match status" value="1"/>
</dbReference>
<evidence type="ECO:0000256" key="1">
    <source>
        <dbReference type="ARBA" id="ARBA00022603"/>
    </source>
</evidence>
<evidence type="ECO:0000313" key="6">
    <source>
        <dbReference type="Proteomes" id="UP000807825"/>
    </source>
</evidence>
<dbReference type="InterPro" id="IPR002935">
    <property type="entry name" value="SAM_O-MeTrfase"/>
</dbReference>
<dbReference type="CDD" id="cd02440">
    <property type="entry name" value="AdoMet_MTases"/>
    <property type="match status" value="1"/>
</dbReference>
<accession>A0A9D6Z517</accession>
<reference evidence="5" key="1">
    <citation type="submission" date="2020-07" db="EMBL/GenBank/DDBJ databases">
        <title>Huge and variable diversity of episymbiotic CPR bacteria and DPANN archaea in groundwater ecosystems.</title>
        <authorList>
            <person name="He C.Y."/>
            <person name="Keren R."/>
            <person name="Whittaker M."/>
            <person name="Farag I.F."/>
            <person name="Doudna J."/>
            <person name="Cate J.H.D."/>
            <person name="Banfield J.F."/>
        </authorList>
    </citation>
    <scope>NUCLEOTIDE SEQUENCE</scope>
    <source>
        <strain evidence="5">NC_groundwater_1664_Pr3_B-0.1um_52_9</strain>
    </source>
</reference>
<dbReference type="Pfam" id="PF01596">
    <property type="entry name" value="Methyltransf_3"/>
    <property type="match status" value="1"/>
</dbReference>